<dbReference type="PROSITE" id="PS51195">
    <property type="entry name" value="Q_MOTIF"/>
    <property type="match status" value="1"/>
</dbReference>
<dbReference type="InterPro" id="IPR011545">
    <property type="entry name" value="DEAD/DEAH_box_helicase_dom"/>
</dbReference>
<protein>
    <recommendedName>
        <fullName evidence="6">ATP-dependent RNA helicase</fullName>
        <ecNumber evidence="6">3.6.4.13</ecNumber>
    </recommendedName>
</protein>
<dbReference type="PROSITE" id="PS51192">
    <property type="entry name" value="HELICASE_ATP_BIND_1"/>
    <property type="match status" value="1"/>
</dbReference>
<dbReference type="SMART" id="SM00487">
    <property type="entry name" value="DEXDc"/>
    <property type="match status" value="1"/>
</dbReference>
<keyword evidence="11" id="KW-1185">Reference proteome</keyword>
<keyword evidence="3 6" id="KW-0347">Helicase</keyword>
<evidence type="ECO:0000313" key="10">
    <source>
        <dbReference type="EMBL" id="UYV79354.1"/>
    </source>
</evidence>
<comment type="domain">
    <text evidence="6">The Q motif is unique to and characteristic of the DEAD box family of RNA helicases and controls ATP binding and hydrolysis.</text>
</comment>
<feature type="short sequence motif" description="Q motif" evidence="5">
    <location>
        <begin position="70"/>
        <end position="98"/>
    </location>
</feature>
<reference evidence="10 11" key="1">
    <citation type="submission" date="2022-01" db="EMBL/GenBank/DDBJ databases">
        <title>A chromosomal length assembly of Cordylochernes scorpioides.</title>
        <authorList>
            <person name="Zeh D."/>
            <person name="Zeh J."/>
        </authorList>
    </citation>
    <scope>NUCLEOTIDE SEQUENCE [LARGE SCALE GENOMIC DNA]</scope>
    <source>
        <strain evidence="10">IN4F17</strain>
        <tissue evidence="10">Whole Body</tissue>
    </source>
</reference>
<evidence type="ECO:0000313" key="11">
    <source>
        <dbReference type="Proteomes" id="UP001235939"/>
    </source>
</evidence>
<evidence type="ECO:0000259" key="9">
    <source>
        <dbReference type="PROSITE" id="PS51195"/>
    </source>
</evidence>
<feature type="domain" description="DEAD-box RNA helicase Q" evidence="9">
    <location>
        <begin position="70"/>
        <end position="98"/>
    </location>
</feature>
<keyword evidence="4 6" id="KW-0067">ATP-binding</keyword>
<dbReference type="InterPro" id="IPR027417">
    <property type="entry name" value="P-loop_NTPase"/>
</dbReference>
<evidence type="ECO:0000256" key="2">
    <source>
        <dbReference type="ARBA" id="ARBA00022801"/>
    </source>
</evidence>
<name>A0ABY6LF94_9ARAC</name>
<evidence type="ECO:0000256" key="7">
    <source>
        <dbReference type="SAM" id="MobiDB-lite"/>
    </source>
</evidence>
<evidence type="ECO:0000256" key="3">
    <source>
        <dbReference type="ARBA" id="ARBA00022806"/>
    </source>
</evidence>
<dbReference type="InterPro" id="IPR014001">
    <property type="entry name" value="Helicase_ATP-bd"/>
</dbReference>
<keyword evidence="2 6" id="KW-0378">Hydrolase</keyword>
<dbReference type="Proteomes" id="UP001235939">
    <property type="component" value="Chromosome 17"/>
</dbReference>
<keyword evidence="1 6" id="KW-0547">Nucleotide-binding</keyword>
<sequence>MENKKHSNKKYPRKRKHSKKVHFYQPKRRKLEAENEIKELDKQLEKFYSIIQTVLYHSIRMLFQWNTAPENFEDFPLSQKTQRGLKDCNYVTFTSIQSKSILPALKGHNVWGKAKTGSGKTLAFVIPVLEKLYKEGWSKEFGVGAIILSPTAELAKQTYDVFNKVGRYHSFSIALVIGGGNKVKQEKERVGQISILICTPGRLVQHINENPDLRCDDLQMLGNCPMFTLYSPAVDSLDPIDT</sequence>
<feature type="domain" description="Helicase ATP-binding" evidence="8">
    <location>
        <begin position="101"/>
        <end position="242"/>
    </location>
</feature>
<evidence type="ECO:0000256" key="5">
    <source>
        <dbReference type="PROSITE-ProRule" id="PRU00552"/>
    </source>
</evidence>
<evidence type="ECO:0000256" key="4">
    <source>
        <dbReference type="ARBA" id="ARBA00022840"/>
    </source>
</evidence>
<comment type="similarity">
    <text evidence="6">Belongs to the DEAD box helicase family.</text>
</comment>
<gene>
    <name evidence="10" type="ORF">LAZ67_17002266</name>
</gene>
<evidence type="ECO:0000256" key="6">
    <source>
        <dbReference type="RuleBase" id="RU365068"/>
    </source>
</evidence>
<evidence type="ECO:0000256" key="1">
    <source>
        <dbReference type="ARBA" id="ARBA00022741"/>
    </source>
</evidence>
<organism evidence="10 11">
    <name type="scientific">Cordylochernes scorpioides</name>
    <dbReference type="NCBI Taxonomy" id="51811"/>
    <lineage>
        <taxon>Eukaryota</taxon>
        <taxon>Metazoa</taxon>
        <taxon>Ecdysozoa</taxon>
        <taxon>Arthropoda</taxon>
        <taxon>Chelicerata</taxon>
        <taxon>Arachnida</taxon>
        <taxon>Pseudoscorpiones</taxon>
        <taxon>Cheliferoidea</taxon>
        <taxon>Chernetidae</taxon>
        <taxon>Cordylochernes</taxon>
    </lineage>
</organism>
<comment type="function">
    <text evidence="6">RNA helicase.</text>
</comment>
<dbReference type="Pfam" id="PF00270">
    <property type="entry name" value="DEAD"/>
    <property type="match status" value="1"/>
</dbReference>
<dbReference type="EMBL" id="CP092879">
    <property type="protein sequence ID" value="UYV79354.1"/>
    <property type="molecule type" value="Genomic_DNA"/>
</dbReference>
<dbReference type="SUPFAM" id="SSF52540">
    <property type="entry name" value="P-loop containing nucleoside triphosphate hydrolases"/>
    <property type="match status" value="1"/>
</dbReference>
<dbReference type="EC" id="3.6.4.13" evidence="6"/>
<dbReference type="Gene3D" id="3.40.50.300">
    <property type="entry name" value="P-loop containing nucleotide triphosphate hydrolases"/>
    <property type="match status" value="1"/>
</dbReference>
<proteinExistence type="inferred from homology"/>
<dbReference type="InterPro" id="IPR014014">
    <property type="entry name" value="RNA_helicase_DEAD_Q_motif"/>
</dbReference>
<feature type="region of interest" description="Disordered" evidence="7">
    <location>
        <begin position="1"/>
        <end position="23"/>
    </location>
</feature>
<dbReference type="PANTHER" id="PTHR24031">
    <property type="entry name" value="RNA HELICASE"/>
    <property type="match status" value="1"/>
</dbReference>
<comment type="catalytic activity">
    <reaction evidence="6">
        <text>ATP + H2O = ADP + phosphate + H(+)</text>
        <dbReference type="Rhea" id="RHEA:13065"/>
        <dbReference type="ChEBI" id="CHEBI:15377"/>
        <dbReference type="ChEBI" id="CHEBI:15378"/>
        <dbReference type="ChEBI" id="CHEBI:30616"/>
        <dbReference type="ChEBI" id="CHEBI:43474"/>
        <dbReference type="ChEBI" id="CHEBI:456216"/>
        <dbReference type="EC" id="3.6.4.13"/>
    </reaction>
</comment>
<keyword evidence="6" id="KW-0694">RNA-binding</keyword>
<evidence type="ECO:0000259" key="8">
    <source>
        <dbReference type="PROSITE" id="PS51192"/>
    </source>
</evidence>
<accession>A0ABY6LF94</accession>